<protein>
    <submittedName>
        <fullName evidence="2">YqzM family protein</fullName>
    </submittedName>
</protein>
<sequence>MEANTMDPREHINEEPRNDFSDVLFGFNAMFGFMFVVFFGMVIVKFIMS</sequence>
<dbReference type="EMBL" id="QYZD01000020">
    <property type="protein sequence ID" value="RJG21875.1"/>
    <property type="molecule type" value="Genomic_DNA"/>
</dbReference>
<keyword evidence="1" id="KW-1133">Transmembrane helix</keyword>
<reference evidence="2 3" key="1">
    <citation type="submission" date="2018-09" db="EMBL/GenBank/DDBJ databases">
        <title>Paenibacillus SK2017-BO5.</title>
        <authorList>
            <person name="Piskunova J.V."/>
            <person name="Dubiley S.A."/>
            <person name="Severinov K.V."/>
        </authorList>
    </citation>
    <scope>NUCLEOTIDE SEQUENCE [LARGE SCALE GENOMIC DNA]</scope>
    <source>
        <strain evidence="2 3">BO5</strain>
    </source>
</reference>
<gene>
    <name evidence="2" type="ORF">DQX05_19860</name>
</gene>
<keyword evidence="1" id="KW-0472">Membrane</keyword>
<keyword evidence="1" id="KW-0812">Transmembrane</keyword>
<dbReference type="AlphaFoldDB" id="A0A3A3GI49"/>
<evidence type="ECO:0000313" key="2">
    <source>
        <dbReference type="EMBL" id="RJG21875.1"/>
    </source>
</evidence>
<dbReference type="Proteomes" id="UP000266177">
    <property type="component" value="Unassembled WGS sequence"/>
</dbReference>
<feature type="transmembrane region" description="Helical" evidence="1">
    <location>
        <begin position="23"/>
        <end position="48"/>
    </location>
</feature>
<dbReference type="RefSeq" id="WP_119795234.1">
    <property type="nucleotide sequence ID" value="NZ_QYZD01000020.1"/>
</dbReference>
<organism evidence="2 3">
    <name type="scientific">Paenibacillus thiaminolyticus</name>
    <name type="common">Bacillus thiaminolyticus</name>
    <dbReference type="NCBI Taxonomy" id="49283"/>
    <lineage>
        <taxon>Bacteria</taxon>
        <taxon>Bacillati</taxon>
        <taxon>Bacillota</taxon>
        <taxon>Bacilli</taxon>
        <taxon>Bacillales</taxon>
        <taxon>Paenibacillaceae</taxon>
        <taxon>Paenibacillus</taxon>
    </lineage>
</organism>
<name>A0A3A3GI49_PANTH</name>
<comment type="caution">
    <text evidence="2">The sequence shown here is derived from an EMBL/GenBank/DDBJ whole genome shotgun (WGS) entry which is preliminary data.</text>
</comment>
<evidence type="ECO:0000256" key="1">
    <source>
        <dbReference type="SAM" id="Phobius"/>
    </source>
</evidence>
<evidence type="ECO:0000313" key="3">
    <source>
        <dbReference type="Proteomes" id="UP000266177"/>
    </source>
</evidence>
<accession>A0A3A3GI49</accession>
<proteinExistence type="predicted"/>